<proteinExistence type="predicted"/>
<reference evidence="2 3" key="1">
    <citation type="journal article" date="2019" name="Int. J. Syst. Evol. Microbiol.">
        <title>The Global Catalogue of Microorganisms (GCM) 10K type strain sequencing project: providing services to taxonomists for standard genome sequencing and annotation.</title>
        <authorList>
            <consortium name="The Broad Institute Genomics Platform"/>
            <consortium name="The Broad Institute Genome Sequencing Center for Infectious Disease"/>
            <person name="Wu L."/>
            <person name="Ma J."/>
        </authorList>
    </citation>
    <scope>NUCLEOTIDE SEQUENCE [LARGE SCALE GENOMIC DNA]</scope>
    <source>
        <strain evidence="2 3">JCM 16373</strain>
    </source>
</reference>
<feature type="region of interest" description="Disordered" evidence="1">
    <location>
        <begin position="57"/>
        <end position="81"/>
    </location>
</feature>
<name>A0ABN3PTH8_9ACTN</name>
<comment type="caution">
    <text evidence="2">The sequence shown here is derived from an EMBL/GenBank/DDBJ whole genome shotgun (WGS) entry which is preliminary data.</text>
</comment>
<sequence length="111" mass="12322">MSGPPTTADRPYPSYGQRRGIREPEHPDRGGLLWPSRRIAAVQPHRVRDPHAAYTVRHVHSASRMRASRMRASRMRASRMRAPAHIRTYGDSAAGRITGTVEVYGAEPGAP</sequence>
<organism evidence="2 3">
    <name type="scientific">Streptomyces axinellae</name>
    <dbReference type="NCBI Taxonomy" id="552788"/>
    <lineage>
        <taxon>Bacteria</taxon>
        <taxon>Bacillati</taxon>
        <taxon>Actinomycetota</taxon>
        <taxon>Actinomycetes</taxon>
        <taxon>Kitasatosporales</taxon>
        <taxon>Streptomycetaceae</taxon>
        <taxon>Streptomyces</taxon>
    </lineage>
</organism>
<protein>
    <submittedName>
        <fullName evidence="2">Uncharacterized protein</fullName>
    </submittedName>
</protein>
<dbReference type="Proteomes" id="UP001501447">
    <property type="component" value="Unassembled WGS sequence"/>
</dbReference>
<feature type="compositionally biased region" description="Basic and acidic residues" evidence="1">
    <location>
        <begin position="20"/>
        <end position="29"/>
    </location>
</feature>
<accession>A0ABN3PTH8</accession>
<evidence type="ECO:0000313" key="2">
    <source>
        <dbReference type="EMBL" id="GAA2595336.1"/>
    </source>
</evidence>
<evidence type="ECO:0000256" key="1">
    <source>
        <dbReference type="SAM" id="MobiDB-lite"/>
    </source>
</evidence>
<evidence type="ECO:0000313" key="3">
    <source>
        <dbReference type="Proteomes" id="UP001501447"/>
    </source>
</evidence>
<feature type="region of interest" description="Disordered" evidence="1">
    <location>
        <begin position="1"/>
        <end position="32"/>
    </location>
</feature>
<keyword evidence="3" id="KW-1185">Reference proteome</keyword>
<dbReference type="EMBL" id="BAAARJ010000002">
    <property type="protein sequence ID" value="GAA2595336.1"/>
    <property type="molecule type" value="Genomic_DNA"/>
</dbReference>
<gene>
    <name evidence="2" type="ORF">GCM10009863_05600</name>
</gene>